<comment type="caution">
    <text evidence="9">The sequence shown here is derived from an EMBL/GenBank/DDBJ whole genome shotgun (WGS) entry which is preliminary data.</text>
</comment>
<reference evidence="9 10" key="1">
    <citation type="submission" date="2016-12" db="EMBL/GenBank/DDBJ databases">
        <title>The draft genome sequence of Actinophytocola sp. 11-183.</title>
        <authorList>
            <person name="Wang W."/>
            <person name="Yuan L."/>
        </authorList>
    </citation>
    <scope>NUCLEOTIDE SEQUENCE [LARGE SCALE GENOMIC DNA]</scope>
    <source>
        <strain evidence="9 10">11-183</strain>
    </source>
</reference>
<sequence length="489" mass="53011">MSSCVPEFAPWRFMLTVDEVNYDLDEQADFLSRHPGTPIVNLASGVNFTDPPWDFVDFVLSAARNPMLWHDYDGPDGHLLARAAVATYEAARSGGRTRPGPENVIVTAGASAAVGLAARTLAAAGQARGRRPHAVLPAPTFPLVGAALRDSGFELTEVTSALPRRWLPTVDELTAGAGQDTTVLYVNTFNNPTGEFYPDDELRRLVAWARDHDVVILHDIVSSDLARDGDLPHLPSIAAEERYAEGVLTVGSLSKSRALPGFRVAWLIGDTATIRAAARVNELIAPSSPGLASPALVLDRLAMIDAERLEDGGFSARDTLLALLTPHARTFPGLVDFAARIVDEVRSTGVTASVGAWRTALRDVLATNEAVLRRDFGDLVGWFPRWRGDFNTLVRVPALDGRDYLETTHTLFRRFGLQTLPGPAFGHDPGWWRRRGYYTRLSFALPEPQWVRGLERLAAACDELTGGASGRHDRVPAGLSEPAGTSGEV</sequence>
<evidence type="ECO:0000259" key="8">
    <source>
        <dbReference type="Pfam" id="PF00155"/>
    </source>
</evidence>
<evidence type="ECO:0000313" key="10">
    <source>
        <dbReference type="Proteomes" id="UP000185596"/>
    </source>
</evidence>
<feature type="domain" description="Aminotransferase class I/classII large" evidence="8">
    <location>
        <begin position="38"/>
        <end position="292"/>
    </location>
</feature>
<gene>
    <name evidence="9" type="ORF">BU204_25730</name>
</gene>
<dbReference type="AlphaFoldDB" id="A0A1Q8CK16"/>
<dbReference type="GO" id="GO:0030170">
    <property type="term" value="F:pyridoxal phosphate binding"/>
    <property type="evidence" value="ECO:0007669"/>
    <property type="project" value="InterPro"/>
</dbReference>
<dbReference type="InterPro" id="IPR015422">
    <property type="entry name" value="PyrdxlP-dep_Trfase_small"/>
</dbReference>
<evidence type="ECO:0000256" key="1">
    <source>
        <dbReference type="ARBA" id="ARBA00001933"/>
    </source>
</evidence>
<name>A0A1Q8CK16_9PSEU</name>
<evidence type="ECO:0000256" key="6">
    <source>
        <dbReference type="RuleBase" id="RU000481"/>
    </source>
</evidence>
<organism evidence="9 10">
    <name type="scientific">Actinophytocola xanthii</name>
    <dbReference type="NCBI Taxonomy" id="1912961"/>
    <lineage>
        <taxon>Bacteria</taxon>
        <taxon>Bacillati</taxon>
        <taxon>Actinomycetota</taxon>
        <taxon>Actinomycetes</taxon>
        <taxon>Pseudonocardiales</taxon>
        <taxon>Pseudonocardiaceae</taxon>
    </lineage>
</organism>
<comment type="cofactor">
    <cofactor evidence="1 6">
        <name>pyridoxal 5'-phosphate</name>
        <dbReference type="ChEBI" id="CHEBI:597326"/>
    </cofactor>
</comment>
<evidence type="ECO:0000256" key="3">
    <source>
        <dbReference type="ARBA" id="ARBA00022576"/>
    </source>
</evidence>
<dbReference type="RefSeq" id="WP_075128331.1">
    <property type="nucleotide sequence ID" value="NZ_MSIE01000050.1"/>
</dbReference>
<dbReference type="SUPFAM" id="SSF53383">
    <property type="entry name" value="PLP-dependent transferases"/>
    <property type="match status" value="1"/>
</dbReference>
<feature type="region of interest" description="Disordered" evidence="7">
    <location>
        <begin position="469"/>
        <end position="489"/>
    </location>
</feature>
<dbReference type="EMBL" id="MSIE01000050">
    <property type="protein sequence ID" value="OLF14694.1"/>
    <property type="molecule type" value="Genomic_DNA"/>
</dbReference>
<dbReference type="OrthoDB" id="2192472at2"/>
<dbReference type="InterPro" id="IPR050596">
    <property type="entry name" value="AspAT/PAT-like"/>
</dbReference>
<keyword evidence="5" id="KW-0663">Pyridoxal phosphate</keyword>
<comment type="similarity">
    <text evidence="2 6">Belongs to the class-I pyridoxal-phosphate-dependent aminotransferase family.</text>
</comment>
<dbReference type="Gene3D" id="3.40.640.10">
    <property type="entry name" value="Type I PLP-dependent aspartate aminotransferase-like (Major domain)"/>
    <property type="match status" value="1"/>
</dbReference>
<dbReference type="PROSITE" id="PS00105">
    <property type="entry name" value="AA_TRANSFER_CLASS_1"/>
    <property type="match status" value="1"/>
</dbReference>
<dbReference type="GO" id="GO:0006520">
    <property type="term" value="P:amino acid metabolic process"/>
    <property type="evidence" value="ECO:0007669"/>
    <property type="project" value="InterPro"/>
</dbReference>
<dbReference type="CDD" id="cd00609">
    <property type="entry name" value="AAT_like"/>
    <property type="match status" value="1"/>
</dbReference>
<dbReference type="STRING" id="1912961.BU204_25730"/>
<evidence type="ECO:0000256" key="2">
    <source>
        <dbReference type="ARBA" id="ARBA00007441"/>
    </source>
</evidence>
<dbReference type="InterPro" id="IPR004839">
    <property type="entry name" value="Aminotransferase_I/II_large"/>
</dbReference>
<accession>A0A1Q8CK16</accession>
<protein>
    <recommendedName>
        <fullName evidence="6">Aminotransferase</fullName>
        <ecNumber evidence="6">2.6.1.-</ecNumber>
    </recommendedName>
</protein>
<dbReference type="PANTHER" id="PTHR46383">
    <property type="entry name" value="ASPARTATE AMINOTRANSFERASE"/>
    <property type="match status" value="1"/>
</dbReference>
<dbReference type="InterPro" id="IPR015421">
    <property type="entry name" value="PyrdxlP-dep_Trfase_major"/>
</dbReference>
<dbReference type="Proteomes" id="UP000185596">
    <property type="component" value="Unassembled WGS sequence"/>
</dbReference>
<keyword evidence="3 6" id="KW-0032">Aminotransferase</keyword>
<dbReference type="PANTHER" id="PTHR46383:SF1">
    <property type="entry name" value="ASPARTATE AMINOTRANSFERASE"/>
    <property type="match status" value="1"/>
</dbReference>
<keyword evidence="10" id="KW-1185">Reference proteome</keyword>
<keyword evidence="4 6" id="KW-0808">Transferase</keyword>
<evidence type="ECO:0000256" key="5">
    <source>
        <dbReference type="ARBA" id="ARBA00022898"/>
    </source>
</evidence>
<dbReference type="Gene3D" id="3.90.1150.10">
    <property type="entry name" value="Aspartate Aminotransferase, domain 1"/>
    <property type="match status" value="1"/>
</dbReference>
<dbReference type="GO" id="GO:0008483">
    <property type="term" value="F:transaminase activity"/>
    <property type="evidence" value="ECO:0007669"/>
    <property type="project" value="UniProtKB-KW"/>
</dbReference>
<evidence type="ECO:0000313" key="9">
    <source>
        <dbReference type="EMBL" id="OLF14694.1"/>
    </source>
</evidence>
<dbReference type="Pfam" id="PF00155">
    <property type="entry name" value="Aminotran_1_2"/>
    <property type="match status" value="1"/>
</dbReference>
<proteinExistence type="inferred from homology"/>
<evidence type="ECO:0000256" key="4">
    <source>
        <dbReference type="ARBA" id="ARBA00022679"/>
    </source>
</evidence>
<dbReference type="EC" id="2.6.1.-" evidence="6"/>
<dbReference type="InterPro" id="IPR015424">
    <property type="entry name" value="PyrdxlP-dep_Trfase"/>
</dbReference>
<evidence type="ECO:0000256" key="7">
    <source>
        <dbReference type="SAM" id="MobiDB-lite"/>
    </source>
</evidence>
<dbReference type="InterPro" id="IPR004838">
    <property type="entry name" value="NHTrfase_class1_PyrdxlP-BS"/>
</dbReference>